<feature type="domain" description="Calcineurin-like phosphoesterase" evidence="4">
    <location>
        <begin position="29"/>
        <end position="257"/>
    </location>
</feature>
<dbReference type="GO" id="GO:0046872">
    <property type="term" value="F:metal ion binding"/>
    <property type="evidence" value="ECO:0007669"/>
    <property type="project" value="InterPro"/>
</dbReference>
<dbReference type="InterPro" id="IPR029052">
    <property type="entry name" value="Metallo-depent_PP-like"/>
</dbReference>
<keyword evidence="3" id="KW-0547">Nucleotide-binding</keyword>
<dbReference type="InterPro" id="IPR008334">
    <property type="entry name" value="5'-Nucleotdase_C"/>
</dbReference>
<comment type="similarity">
    <text evidence="1 3">Belongs to the 5'-nucleotidase family.</text>
</comment>
<feature type="domain" description="5'-Nucleotidase C-terminal" evidence="5">
    <location>
        <begin position="337"/>
        <end position="510"/>
    </location>
</feature>
<feature type="chain" id="PRO_5005112033" evidence="3">
    <location>
        <begin position="22"/>
        <end position="579"/>
    </location>
</feature>
<reference evidence="6 7" key="1">
    <citation type="submission" date="2015-01" db="EMBL/GenBank/DDBJ databases">
        <title>Comparative genomics of non-oral Prevotella species.</title>
        <authorList>
            <person name="Accetto T."/>
            <person name="Nograsek B."/>
            <person name="Avgustin G."/>
        </authorList>
    </citation>
    <scope>NUCLEOTIDE SEQUENCE [LARGE SCALE GENOMIC DNA]</scope>
    <source>
        <strain evidence="6 7">P5-119</strain>
    </source>
</reference>
<dbReference type="Pfam" id="PF02872">
    <property type="entry name" value="5_nucleotid_C"/>
    <property type="match status" value="1"/>
</dbReference>
<evidence type="ECO:0000259" key="4">
    <source>
        <dbReference type="Pfam" id="PF00149"/>
    </source>
</evidence>
<dbReference type="SUPFAM" id="SSF55816">
    <property type="entry name" value="5'-nucleotidase (syn. UDP-sugar hydrolase), C-terminal domain"/>
    <property type="match status" value="1"/>
</dbReference>
<dbReference type="InterPro" id="IPR006179">
    <property type="entry name" value="5_nucleotidase/apyrase"/>
</dbReference>
<dbReference type="Pfam" id="PF00149">
    <property type="entry name" value="Metallophos"/>
    <property type="match status" value="1"/>
</dbReference>
<name>A0A0D0J0K9_9BACT</name>
<keyword evidence="3" id="KW-0378">Hydrolase</keyword>
<dbReference type="InterPro" id="IPR006146">
    <property type="entry name" value="5'-Nucleotdase_CS"/>
</dbReference>
<keyword evidence="7" id="KW-1185">Reference proteome</keyword>
<proteinExistence type="inferred from homology"/>
<dbReference type="GO" id="GO:0000166">
    <property type="term" value="F:nucleotide binding"/>
    <property type="evidence" value="ECO:0007669"/>
    <property type="project" value="UniProtKB-KW"/>
</dbReference>
<dbReference type="InterPro" id="IPR004843">
    <property type="entry name" value="Calcineurin-like_PHP"/>
</dbReference>
<evidence type="ECO:0000256" key="1">
    <source>
        <dbReference type="ARBA" id="ARBA00006654"/>
    </source>
</evidence>
<organism evidence="6 7">
    <name type="scientific">Prevotella pectinovora</name>
    <dbReference type="NCBI Taxonomy" id="1602169"/>
    <lineage>
        <taxon>Bacteria</taxon>
        <taxon>Pseudomonadati</taxon>
        <taxon>Bacteroidota</taxon>
        <taxon>Bacteroidia</taxon>
        <taxon>Bacteroidales</taxon>
        <taxon>Prevotellaceae</taxon>
        <taxon>Prevotella</taxon>
    </lineage>
</organism>
<dbReference type="EMBL" id="JXQK01000050">
    <property type="protein sequence ID" value="KIP62890.1"/>
    <property type="molecule type" value="Genomic_DNA"/>
</dbReference>
<sequence>MKISTLITAAIALAATCPATAQETKTVKLRILETSDVHGSFFPYDFIERRDAKGSLARVSSYVNRLRQEYGDNVILLDNGDILQGQPTCYYYNYVATDKRNIVSDILNYMRYDAATFGNHDVETGHSVYDKWIGEMNAPVLGANIIDTATGKPYVKPYTIIERDGVKIAVIGMLTPAIPSWLGEKLWKGLRFDGIEKSAKEWIARLRETERPDVVVGLFHSGWNGGIENADYTEDETENTAKNVDGFDILFFGHDHHARKAVVKNAAGREVLCLDPSCNAVNIADAEVEITLRDGKVAEKKITGEVRDICNEPVDSAYMAHFAKEIDEIKGFINAPIGELADTIYTRDSFFGNSAFTDLIHNLQLAITNADVSFNAPLQFNTKLNKGKILMSDMFKLYKFENNICVLRMTGEEIKNYLEMSYALWTNQMKSPDDHIMLIDERNTGDMQKFGFKNFTFNFDSAAGIDYEVDVTKPEGKKVKILRMSDGKRFNAKKWYRVVMNSYRANGGGELLTRGAGIAKEELPGRTEYESKLDMRHYLAEKIKSEGTIYAKPNKNWRFVPEKWTNPALERDRKLIFKR</sequence>
<dbReference type="PANTHER" id="PTHR11575">
    <property type="entry name" value="5'-NUCLEOTIDASE-RELATED"/>
    <property type="match status" value="1"/>
</dbReference>
<dbReference type="GO" id="GO:0009166">
    <property type="term" value="P:nucleotide catabolic process"/>
    <property type="evidence" value="ECO:0007669"/>
    <property type="project" value="InterPro"/>
</dbReference>
<accession>A0A0D0J0K9</accession>
<dbReference type="GO" id="GO:0030288">
    <property type="term" value="C:outer membrane-bounded periplasmic space"/>
    <property type="evidence" value="ECO:0007669"/>
    <property type="project" value="TreeGrafter"/>
</dbReference>
<evidence type="ECO:0000313" key="6">
    <source>
        <dbReference type="EMBL" id="KIP62890.1"/>
    </source>
</evidence>
<dbReference type="RefSeq" id="WP_042518758.1">
    <property type="nucleotide sequence ID" value="NZ_JXQJ01000091.1"/>
</dbReference>
<evidence type="ECO:0000256" key="3">
    <source>
        <dbReference type="RuleBase" id="RU362119"/>
    </source>
</evidence>
<dbReference type="STRING" id="1602171.ST44_05430"/>
<dbReference type="GO" id="GO:0016788">
    <property type="term" value="F:hydrolase activity, acting on ester bonds"/>
    <property type="evidence" value="ECO:0007669"/>
    <property type="project" value="InterPro"/>
</dbReference>
<dbReference type="PANTHER" id="PTHR11575:SF6">
    <property type="entry name" value="2',3'-CYCLIC-NUCLEOTIDE 2'-PHOSPHODIESTERASE_3'-NUCLEOTIDASE"/>
    <property type="match status" value="1"/>
</dbReference>
<dbReference type="AlphaFoldDB" id="A0A0D0J0K9"/>
<evidence type="ECO:0000259" key="5">
    <source>
        <dbReference type="Pfam" id="PF02872"/>
    </source>
</evidence>
<keyword evidence="2 3" id="KW-0732">Signal</keyword>
<evidence type="ECO:0000256" key="2">
    <source>
        <dbReference type="ARBA" id="ARBA00022729"/>
    </source>
</evidence>
<dbReference type="Proteomes" id="UP000032046">
    <property type="component" value="Unassembled WGS sequence"/>
</dbReference>
<gene>
    <name evidence="6" type="ORF">ST44_05430</name>
</gene>
<dbReference type="Gene3D" id="3.90.780.10">
    <property type="entry name" value="5'-Nucleotidase, C-terminal domain"/>
    <property type="match status" value="1"/>
</dbReference>
<dbReference type="PROSITE" id="PS00785">
    <property type="entry name" value="5_NUCLEOTIDASE_1"/>
    <property type="match status" value="1"/>
</dbReference>
<comment type="caution">
    <text evidence="6">The sequence shown here is derived from an EMBL/GenBank/DDBJ whole genome shotgun (WGS) entry which is preliminary data.</text>
</comment>
<protein>
    <submittedName>
        <fullName evidence="6">2', 3'-cyclic nucleotide 2'-phosphodiesterase</fullName>
    </submittedName>
</protein>
<dbReference type="SUPFAM" id="SSF56300">
    <property type="entry name" value="Metallo-dependent phosphatases"/>
    <property type="match status" value="1"/>
</dbReference>
<evidence type="ECO:0000313" key="7">
    <source>
        <dbReference type="Proteomes" id="UP000032046"/>
    </source>
</evidence>
<dbReference type="Gene3D" id="3.60.21.10">
    <property type="match status" value="1"/>
</dbReference>
<dbReference type="InterPro" id="IPR036907">
    <property type="entry name" value="5'-Nucleotdase_C_sf"/>
</dbReference>
<dbReference type="PRINTS" id="PR01607">
    <property type="entry name" value="APYRASEFAMLY"/>
</dbReference>
<feature type="signal peptide" evidence="3">
    <location>
        <begin position="1"/>
        <end position="21"/>
    </location>
</feature>